<dbReference type="PANTHER" id="PTHR47089">
    <property type="entry name" value="ABC TRANSPORTER, PERMEASE PROTEIN"/>
    <property type="match status" value="1"/>
</dbReference>
<feature type="transmembrane region" description="Helical" evidence="6">
    <location>
        <begin position="108"/>
        <end position="130"/>
    </location>
</feature>
<dbReference type="RefSeq" id="WP_231936801.1">
    <property type="nucleotide sequence ID" value="NZ_LS974202.1"/>
</dbReference>
<keyword evidence="4 6" id="KW-1133">Transmembrane helix</keyword>
<evidence type="ECO:0000256" key="6">
    <source>
        <dbReference type="SAM" id="Phobius"/>
    </source>
</evidence>
<keyword evidence="8" id="KW-1185">Reference proteome</keyword>
<feature type="transmembrane region" description="Helical" evidence="6">
    <location>
        <begin position="51"/>
        <end position="73"/>
    </location>
</feature>
<reference evidence="7 8" key="1">
    <citation type="submission" date="2017-01" db="EMBL/GenBank/DDBJ databases">
        <authorList>
            <person name="Erauso G."/>
        </authorList>
    </citation>
    <scope>NUCLEOTIDE SEQUENCE [LARGE SCALE GENOMIC DNA]</scope>
    <source>
        <strain evidence="7">MESINF1</strain>
    </source>
</reference>
<keyword evidence="5 6" id="KW-0472">Membrane</keyword>
<dbReference type="PANTHER" id="PTHR47089:SF1">
    <property type="entry name" value="GUANOSINE ABC TRANSPORTER PERMEASE PROTEIN NUPP"/>
    <property type="match status" value="1"/>
</dbReference>
<dbReference type="KEGG" id="minf:MESINF_0288"/>
<name>A0A7Z7LCY4_9BACT</name>
<comment type="subcellular location">
    <subcellularLocation>
        <location evidence="1">Cell membrane</location>
        <topology evidence="1">Multi-pass membrane protein</topology>
    </subcellularLocation>
</comment>
<feature type="transmembrane region" description="Helical" evidence="6">
    <location>
        <begin position="85"/>
        <end position="102"/>
    </location>
</feature>
<feature type="transmembrane region" description="Helical" evidence="6">
    <location>
        <begin position="139"/>
        <end position="157"/>
    </location>
</feature>
<dbReference type="CDD" id="cd06580">
    <property type="entry name" value="TM_PBP1_transp_TpRbsC_like"/>
    <property type="match status" value="1"/>
</dbReference>
<evidence type="ECO:0000256" key="1">
    <source>
        <dbReference type="ARBA" id="ARBA00004651"/>
    </source>
</evidence>
<feature type="transmembrane region" description="Helical" evidence="6">
    <location>
        <begin position="12"/>
        <end position="31"/>
    </location>
</feature>
<proteinExistence type="predicted"/>
<evidence type="ECO:0000256" key="5">
    <source>
        <dbReference type="ARBA" id="ARBA00023136"/>
    </source>
</evidence>
<sequence length="344" mass="36338">MRVSRVFVIARTLSTLVIALSVGFIVIVMTVEEPLEAIFAFFLSVFTNTFYFGNLLSASVPLIFTGLAAAVAFSSSSFNLGLEGQVYLGALVGTYIGVRMGGTSPLLILPVVILSGFFSGALIAGISGLLKGFRGVNELISSLLLSNGIVLVVDYIIEGPFNDGPSGLAASMSLGKEVMLPRILEPSSLHSGLFLALIMAVLLWAFMFRTRPGYDFRVTGKSPRFAYYGGINVKAVYFWSMFLSGGLAAVGGIVDVLGVHGRVLRGFSGGYGWNGIAVALIARNHPLGVVPAALFFAYLESGAQIASFEAGLTPEISRIVQAVVFYLVTAEAVLSFMKGGGKVD</sequence>
<keyword evidence="3 6" id="KW-0812">Transmembrane</keyword>
<protein>
    <submittedName>
        <fullName evidence="7">Inner-membrane translocator</fullName>
    </submittedName>
</protein>
<evidence type="ECO:0000313" key="8">
    <source>
        <dbReference type="Proteomes" id="UP000250796"/>
    </source>
</evidence>
<keyword evidence="2" id="KW-1003">Cell membrane</keyword>
<feature type="transmembrane region" description="Helical" evidence="6">
    <location>
        <begin position="236"/>
        <end position="259"/>
    </location>
</feature>
<dbReference type="GO" id="GO:0022857">
    <property type="term" value="F:transmembrane transporter activity"/>
    <property type="evidence" value="ECO:0007669"/>
    <property type="project" value="InterPro"/>
</dbReference>
<dbReference type="Pfam" id="PF02653">
    <property type="entry name" value="BPD_transp_2"/>
    <property type="match status" value="1"/>
</dbReference>
<evidence type="ECO:0000256" key="2">
    <source>
        <dbReference type="ARBA" id="ARBA00022475"/>
    </source>
</evidence>
<evidence type="ECO:0000256" key="3">
    <source>
        <dbReference type="ARBA" id="ARBA00022692"/>
    </source>
</evidence>
<evidence type="ECO:0000313" key="7">
    <source>
        <dbReference type="EMBL" id="SSC11737.1"/>
    </source>
</evidence>
<dbReference type="Proteomes" id="UP000250796">
    <property type="component" value="Chromosome MESINF"/>
</dbReference>
<feature type="transmembrane region" description="Helical" evidence="6">
    <location>
        <begin position="189"/>
        <end position="208"/>
    </location>
</feature>
<dbReference type="GO" id="GO:0005886">
    <property type="term" value="C:plasma membrane"/>
    <property type="evidence" value="ECO:0007669"/>
    <property type="project" value="UniProtKB-SubCell"/>
</dbReference>
<gene>
    <name evidence="7" type="ORF">MESINF_0288</name>
</gene>
<accession>A0A7Z7LCY4</accession>
<organism evidence="7 8">
    <name type="scientific">Mesotoga infera</name>
    <dbReference type="NCBI Taxonomy" id="1236046"/>
    <lineage>
        <taxon>Bacteria</taxon>
        <taxon>Thermotogati</taxon>
        <taxon>Thermotogota</taxon>
        <taxon>Thermotogae</taxon>
        <taxon>Kosmotogales</taxon>
        <taxon>Kosmotogaceae</taxon>
        <taxon>Mesotoga</taxon>
    </lineage>
</organism>
<dbReference type="AlphaFoldDB" id="A0A7Z7LCY4"/>
<dbReference type="InterPro" id="IPR001851">
    <property type="entry name" value="ABC_transp_permease"/>
</dbReference>
<evidence type="ECO:0000256" key="4">
    <source>
        <dbReference type="ARBA" id="ARBA00022989"/>
    </source>
</evidence>
<dbReference type="EMBL" id="LS974202">
    <property type="protein sequence ID" value="SSC11737.1"/>
    <property type="molecule type" value="Genomic_DNA"/>
</dbReference>